<feature type="domain" description="VTT" evidence="2">
    <location>
        <begin position="51"/>
        <end position="167"/>
    </location>
</feature>
<dbReference type="Pfam" id="PF09335">
    <property type="entry name" value="VTT_dom"/>
    <property type="match status" value="1"/>
</dbReference>
<dbReference type="PANTHER" id="PTHR42709:SF11">
    <property type="entry name" value="DEDA FAMILY PROTEIN"/>
    <property type="match status" value="1"/>
</dbReference>
<proteinExistence type="predicted"/>
<sequence length="205" mass="23025">MDKAGLWWFIAAMLRRIYDWCIDAAHKPYALWVMGMVSFAESSFFPVPPDVMLIPMSLARPERAWLYAALCTVTSVLGGVVGYAIGSLLYDSVGHYVIQFYGYGDKVEAFRAGYAEWGAWIILLKGLTPIPYKLVTITAGFADFNFWQFIGLSVIARGGRFFVVAILLNRYGVWIRETIEKRLGLWVGIGVAVLVLGFVVAFRLF</sequence>
<feature type="transmembrane region" description="Helical" evidence="1">
    <location>
        <begin position="64"/>
        <end position="85"/>
    </location>
</feature>
<dbReference type="AlphaFoldDB" id="A0A7W8E1U2"/>
<keyword evidence="4" id="KW-1185">Reference proteome</keyword>
<dbReference type="PANTHER" id="PTHR42709">
    <property type="entry name" value="ALKALINE PHOSPHATASE LIKE PROTEIN"/>
    <property type="match status" value="1"/>
</dbReference>
<evidence type="ECO:0000256" key="1">
    <source>
        <dbReference type="SAM" id="Phobius"/>
    </source>
</evidence>
<evidence type="ECO:0000313" key="3">
    <source>
        <dbReference type="EMBL" id="MBB5049266.1"/>
    </source>
</evidence>
<gene>
    <name evidence="3" type="ORF">HNR60_004042</name>
</gene>
<protein>
    <submittedName>
        <fullName evidence="3">Membrane protein YqaA with SNARE-associated domain</fullName>
    </submittedName>
</protein>
<evidence type="ECO:0000259" key="2">
    <source>
        <dbReference type="Pfam" id="PF09335"/>
    </source>
</evidence>
<keyword evidence="1" id="KW-1133">Transmembrane helix</keyword>
<name>A0A7W8E1U2_9BRAD</name>
<keyword evidence="1" id="KW-0812">Transmembrane</keyword>
<accession>A0A7W8E1U2</accession>
<feature type="transmembrane region" description="Helical" evidence="1">
    <location>
        <begin position="146"/>
        <end position="171"/>
    </location>
</feature>
<dbReference type="Proteomes" id="UP000542353">
    <property type="component" value="Unassembled WGS sequence"/>
</dbReference>
<dbReference type="InterPro" id="IPR051311">
    <property type="entry name" value="DedA_domain"/>
</dbReference>
<feature type="transmembrane region" description="Helical" evidence="1">
    <location>
        <begin position="183"/>
        <end position="204"/>
    </location>
</feature>
<keyword evidence="1" id="KW-0472">Membrane</keyword>
<dbReference type="GO" id="GO:0005886">
    <property type="term" value="C:plasma membrane"/>
    <property type="evidence" value="ECO:0007669"/>
    <property type="project" value="TreeGrafter"/>
</dbReference>
<dbReference type="EMBL" id="JACHIH010000033">
    <property type="protein sequence ID" value="MBB5049266.1"/>
    <property type="molecule type" value="Genomic_DNA"/>
</dbReference>
<evidence type="ECO:0000313" key="4">
    <source>
        <dbReference type="Proteomes" id="UP000542353"/>
    </source>
</evidence>
<comment type="caution">
    <text evidence="3">The sequence shown here is derived from an EMBL/GenBank/DDBJ whole genome shotgun (WGS) entry which is preliminary data.</text>
</comment>
<dbReference type="InterPro" id="IPR032816">
    <property type="entry name" value="VTT_dom"/>
</dbReference>
<organism evidence="3 4">
    <name type="scientific">Rhodopseudomonas rhenobacensis</name>
    <dbReference type="NCBI Taxonomy" id="87461"/>
    <lineage>
        <taxon>Bacteria</taxon>
        <taxon>Pseudomonadati</taxon>
        <taxon>Pseudomonadota</taxon>
        <taxon>Alphaproteobacteria</taxon>
        <taxon>Hyphomicrobiales</taxon>
        <taxon>Nitrobacteraceae</taxon>
        <taxon>Rhodopseudomonas</taxon>
    </lineage>
</organism>
<reference evidence="3 4" key="1">
    <citation type="submission" date="2020-08" db="EMBL/GenBank/DDBJ databases">
        <title>Genomic Encyclopedia of Type Strains, Phase IV (KMG-IV): sequencing the most valuable type-strain genomes for metagenomic binning, comparative biology and taxonomic classification.</title>
        <authorList>
            <person name="Goeker M."/>
        </authorList>
    </citation>
    <scope>NUCLEOTIDE SEQUENCE [LARGE SCALE GENOMIC DNA]</scope>
    <source>
        <strain evidence="3 4">DSM 12706</strain>
    </source>
</reference>